<evidence type="ECO:0000313" key="1">
    <source>
        <dbReference type="EMBL" id="JAH53714.1"/>
    </source>
</evidence>
<reference evidence="1" key="1">
    <citation type="submission" date="2014-11" db="EMBL/GenBank/DDBJ databases">
        <authorList>
            <person name="Amaro Gonzalez C."/>
        </authorList>
    </citation>
    <scope>NUCLEOTIDE SEQUENCE</scope>
</reference>
<sequence>MQTDHTKAYVGCKTVNT</sequence>
<organism evidence="1">
    <name type="scientific">Anguilla anguilla</name>
    <name type="common">European freshwater eel</name>
    <name type="synonym">Muraena anguilla</name>
    <dbReference type="NCBI Taxonomy" id="7936"/>
    <lineage>
        <taxon>Eukaryota</taxon>
        <taxon>Metazoa</taxon>
        <taxon>Chordata</taxon>
        <taxon>Craniata</taxon>
        <taxon>Vertebrata</taxon>
        <taxon>Euteleostomi</taxon>
        <taxon>Actinopterygii</taxon>
        <taxon>Neopterygii</taxon>
        <taxon>Teleostei</taxon>
        <taxon>Anguilliformes</taxon>
        <taxon>Anguillidae</taxon>
        <taxon>Anguilla</taxon>
    </lineage>
</organism>
<dbReference type="EMBL" id="GBXM01054863">
    <property type="protein sequence ID" value="JAH53714.1"/>
    <property type="molecule type" value="Transcribed_RNA"/>
</dbReference>
<proteinExistence type="predicted"/>
<reference evidence="1" key="2">
    <citation type="journal article" date="2015" name="Fish Shellfish Immunol.">
        <title>Early steps in the European eel (Anguilla anguilla)-Vibrio vulnificus interaction in the gills: Role of the RtxA13 toxin.</title>
        <authorList>
            <person name="Callol A."/>
            <person name="Pajuelo D."/>
            <person name="Ebbesson L."/>
            <person name="Teles M."/>
            <person name="MacKenzie S."/>
            <person name="Amaro C."/>
        </authorList>
    </citation>
    <scope>NUCLEOTIDE SEQUENCE</scope>
</reference>
<protein>
    <submittedName>
        <fullName evidence="1">Uncharacterized protein</fullName>
    </submittedName>
</protein>
<dbReference type="AlphaFoldDB" id="A0A0E9TJ44"/>
<accession>A0A0E9TJ44</accession>
<name>A0A0E9TJ44_ANGAN</name>